<proteinExistence type="predicted"/>
<dbReference type="Pfam" id="PF13531">
    <property type="entry name" value="SBP_bac_11"/>
    <property type="match status" value="1"/>
</dbReference>
<protein>
    <submittedName>
        <fullName evidence="1">ABC transporter substrate-binding protein</fullName>
    </submittedName>
</protein>
<dbReference type="Proteomes" id="UP001168338">
    <property type="component" value="Unassembled WGS sequence"/>
</dbReference>
<dbReference type="PANTHER" id="PTHR30632:SF0">
    <property type="entry name" value="SULFATE-BINDING PROTEIN"/>
    <property type="match status" value="1"/>
</dbReference>
<dbReference type="PANTHER" id="PTHR30632">
    <property type="entry name" value="MOLYBDATE-BINDING PERIPLASMIC PROTEIN"/>
    <property type="match status" value="1"/>
</dbReference>
<organism evidence="1 2">
    <name type="scientific">Methanoculleus frigidifontis</name>
    <dbReference type="NCBI Taxonomy" id="2584085"/>
    <lineage>
        <taxon>Archaea</taxon>
        <taxon>Methanobacteriati</taxon>
        <taxon>Methanobacteriota</taxon>
        <taxon>Stenosarchaea group</taxon>
        <taxon>Methanomicrobia</taxon>
        <taxon>Methanomicrobiales</taxon>
        <taxon>Methanomicrobiaceae</taxon>
        <taxon>Methanoculleus</taxon>
    </lineage>
</organism>
<comment type="caution">
    <text evidence="1">The sequence shown here is derived from an EMBL/GenBank/DDBJ whole genome shotgun (WGS) entry which is preliminary data.</text>
</comment>
<reference evidence="1" key="1">
    <citation type="submission" date="2019-05" db="EMBL/GenBank/DDBJ databases">
        <title>Methanoculleus sp. FWC-SCC1, a methanogenic archaeon isolated from deep marine cold seep.</title>
        <authorList>
            <person name="Chen Y.-W."/>
            <person name="Chen S.-C."/>
            <person name="Teng N.-H."/>
            <person name="Lai M.-C."/>
        </authorList>
    </citation>
    <scope>NUCLEOTIDE SEQUENCE</scope>
    <source>
        <strain evidence="1">FWC-SCC1</strain>
    </source>
</reference>
<name>A0ABT8M8J0_9EURY</name>
<keyword evidence="2" id="KW-1185">Reference proteome</keyword>
<accession>A0ABT8M8J0</accession>
<dbReference type="Gene3D" id="3.40.190.10">
    <property type="entry name" value="Periplasmic binding protein-like II"/>
    <property type="match status" value="2"/>
</dbReference>
<gene>
    <name evidence="1" type="ORF">FGU65_05010</name>
</gene>
<evidence type="ECO:0000313" key="1">
    <source>
        <dbReference type="EMBL" id="MDN7024255.1"/>
    </source>
</evidence>
<dbReference type="RefSeq" id="WP_301663353.1">
    <property type="nucleotide sequence ID" value="NZ_VCYH01000003.1"/>
</dbReference>
<dbReference type="SUPFAM" id="SSF53850">
    <property type="entry name" value="Periplasmic binding protein-like II"/>
    <property type="match status" value="1"/>
</dbReference>
<sequence>MKIYPPWTEPHGSGRRFTVPEVNNVPDLHGDIVDPELVIFFNGNQFMVTHDLITAFRQEYPGYRRIYWQTLPPGVLAEQISAGALLIGNLRIALRPDIFTAGRSRIEHFDRENGWFDRIEPYAKNRLGIMVRADNPCRVAGLADLGRPDVRVSMPDPRSEGVGRLILEAYEKAGGQALVDAVMREKVDAGATYLTEIHHRQTPMRILQGLSDAGPVWCTEALFQQRIGNPIALVTVPPEQNQTGTYAAARLRDAPHPQAAAEFLDFLAGPGGQAVYREYGFLPP</sequence>
<dbReference type="InterPro" id="IPR050682">
    <property type="entry name" value="ModA/WtpA"/>
</dbReference>
<dbReference type="EMBL" id="VCYH01000003">
    <property type="protein sequence ID" value="MDN7024255.1"/>
    <property type="molecule type" value="Genomic_DNA"/>
</dbReference>
<evidence type="ECO:0000313" key="2">
    <source>
        <dbReference type="Proteomes" id="UP001168338"/>
    </source>
</evidence>